<evidence type="ECO:0000313" key="1">
    <source>
        <dbReference type="EMBL" id="UYU17558.1"/>
    </source>
</evidence>
<keyword evidence="2" id="KW-1185">Reference proteome</keyword>
<dbReference type="EMBL" id="CP109831">
    <property type="protein sequence ID" value="UYU17558.1"/>
    <property type="molecule type" value="Genomic_DNA"/>
</dbReference>
<evidence type="ECO:0008006" key="3">
    <source>
        <dbReference type="Google" id="ProtNLM"/>
    </source>
</evidence>
<name>A0AAX3E6H2_9EURY</name>
<gene>
    <name evidence="1" type="ORF">OH143_07510</name>
</gene>
<dbReference type="AlphaFoldDB" id="A0AAX3E6H2"/>
<evidence type="ECO:0000313" key="2">
    <source>
        <dbReference type="Proteomes" id="UP001156196"/>
    </source>
</evidence>
<accession>A0AAX3E6H2</accession>
<proteinExistence type="predicted"/>
<organism evidence="1 2">
    <name type="scientific">Methanoculleus submarinus</name>
    <dbReference type="NCBI Taxonomy" id="204050"/>
    <lineage>
        <taxon>Archaea</taxon>
        <taxon>Methanobacteriati</taxon>
        <taxon>Methanobacteriota</taxon>
        <taxon>Stenosarchaea group</taxon>
        <taxon>Methanomicrobia</taxon>
        <taxon>Methanomicrobiales</taxon>
        <taxon>Methanomicrobiaceae</taxon>
        <taxon>Methanoculleus</taxon>
    </lineage>
</organism>
<dbReference type="GeneID" id="76730728"/>
<dbReference type="RefSeq" id="WP_011843001.1">
    <property type="nucleotide sequence ID" value="NZ_CP109831.1"/>
</dbReference>
<protein>
    <recommendedName>
        <fullName evidence="3">Peptidase propeptide and YPEB domain-containing protein</fullName>
    </recommendedName>
</protein>
<sequence>MQGIKILLILALLLPAGSAAAPAPSTGGTTNWLDTFDEWVGPRDMSMYNPAIETPQRVPITEEIARQHPGMILLDENVTFPDAGYVVAPGLPSGPTVDVVVTDPVYFSPVPPAGGANLTSLPPLRKYDLVTADPAAFVTDAGSGGPVTLRLPGGEFVLDLEPVPGPVAEGARAFVRNESGTFEVALPSTWRFEGTVAGEPGSSAAFTVGSDVILGTVRCGSTSLVIGQAGTVEVGGEQKIVHVIYDERDVIPKFWPLATDVCVTPSGTGGSPEVTGARVATLVKSLMDAVAFGSCRGGKPDELDPAFGRTGESDPDPGRISLERAKQIASDYIEERDNGQDLALVTARYVVPHAEGLPGEYLIRYSRIIGGVRCLSDGITVTVHPATGCVMSYYKSWTMPEGQVPTDAGAKISESEAGAIVADVMTENGAGGVQILSSEKQWVDLNYPAGLQEPHDIRLAWHVRFTDDYYRSRGVTFPAAVWVDAETGEVFRCLYSLD</sequence>
<dbReference type="Proteomes" id="UP001156196">
    <property type="component" value="Chromosome"/>
</dbReference>
<reference evidence="1" key="1">
    <citation type="submission" date="2022-10" db="EMBL/GenBank/DDBJ databases">
        <title>Complete genome of Methanoculleus submarinus DSM 15122.</title>
        <authorList>
            <person name="Chen S.-C."/>
            <person name="Lai S.-J."/>
            <person name="You Y.-T."/>
        </authorList>
    </citation>
    <scope>NUCLEOTIDE SEQUENCE</scope>
    <source>
        <strain evidence="1">DSM 15122</strain>
    </source>
</reference>
<dbReference type="GeneID" id="4847495"/>
<dbReference type="KEGG" id="msum:OH143_07510"/>